<dbReference type="PANTHER" id="PTHR45866:SF1">
    <property type="entry name" value="DNA GYRASE SUBUNIT B, MITOCHONDRIAL"/>
    <property type="match status" value="1"/>
</dbReference>
<dbReference type="SUPFAM" id="SSF54211">
    <property type="entry name" value="Ribosomal protein S5 domain 2-like"/>
    <property type="match status" value="1"/>
</dbReference>
<keyword evidence="10 11" id="KW-0413">Isomerase</keyword>
<keyword evidence="5 11" id="KW-0547">Nucleotide-binding</keyword>
<dbReference type="PRINTS" id="PR01159">
    <property type="entry name" value="DNAGYRASEB"/>
</dbReference>
<dbReference type="SMART" id="SM00387">
    <property type="entry name" value="HATPase_c"/>
    <property type="match status" value="1"/>
</dbReference>
<dbReference type="EC" id="5.6.2.2" evidence="11"/>
<dbReference type="PROSITE" id="PS50880">
    <property type="entry name" value="TOPRIM"/>
    <property type="match status" value="1"/>
</dbReference>
<evidence type="ECO:0000256" key="11">
    <source>
        <dbReference type="RuleBase" id="RU362094"/>
    </source>
</evidence>
<dbReference type="EMBL" id="JALJOS010000012">
    <property type="protein sequence ID" value="KAK9832291.1"/>
    <property type="molecule type" value="Genomic_DNA"/>
</dbReference>
<accession>A0AAW1RET3</accession>
<dbReference type="Gene3D" id="3.40.50.670">
    <property type="match status" value="1"/>
</dbReference>
<dbReference type="InterPro" id="IPR006171">
    <property type="entry name" value="TOPRIM_dom"/>
</dbReference>
<feature type="domain" description="Toprim" evidence="12">
    <location>
        <begin position="503"/>
        <end position="616"/>
    </location>
</feature>
<keyword evidence="7" id="KW-0460">Magnesium</keyword>
<keyword evidence="6 11" id="KW-0067">ATP-binding</keyword>
<dbReference type="GO" id="GO:0003918">
    <property type="term" value="F:DNA topoisomerase type II (double strand cut, ATP-hydrolyzing) activity"/>
    <property type="evidence" value="ECO:0007669"/>
    <property type="project" value="UniProtKB-UniRule"/>
</dbReference>
<evidence type="ECO:0000256" key="9">
    <source>
        <dbReference type="ARBA" id="ARBA00023125"/>
    </source>
</evidence>
<comment type="caution">
    <text evidence="13">The sequence shown here is derived from an EMBL/GenBank/DDBJ whole genome shotgun (WGS) entry which is preliminary data.</text>
</comment>
<dbReference type="Gene3D" id="3.30.565.10">
    <property type="entry name" value="Histidine kinase-like ATPase, C-terminal domain"/>
    <property type="match status" value="1"/>
</dbReference>
<dbReference type="Pfam" id="PF02518">
    <property type="entry name" value="HATPase_c"/>
    <property type="match status" value="1"/>
</dbReference>
<keyword evidence="9 11" id="KW-0238">DNA-binding</keyword>
<dbReference type="SMART" id="SM00433">
    <property type="entry name" value="TOP2c"/>
    <property type="match status" value="1"/>
</dbReference>
<keyword evidence="8 11" id="KW-0799">Topoisomerase</keyword>
<dbReference type="Pfam" id="PF00204">
    <property type="entry name" value="DNA_gyraseB"/>
    <property type="match status" value="1"/>
</dbReference>
<dbReference type="GO" id="GO:0003677">
    <property type="term" value="F:DNA binding"/>
    <property type="evidence" value="ECO:0007669"/>
    <property type="project" value="UniProtKB-UniRule"/>
</dbReference>
<comment type="catalytic activity">
    <reaction evidence="1 11">
        <text>ATP-dependent breakage, passage and rejoining of double-stranded DNA.</text>
        <dbReference type="EC" id="5.6.2.2"/>
    </reaction>
</comment>
<dbReference type="InterPro" id="IPR020568">
    <property type="entry name" value="Ribosomal_Su5_D2-typ_SF"/>
</dbReference>
<name>A0AAW1RET3_9CHLO</name>
<dbReference type="InterPro" id="IPR000565">
    <property type="entry name" value="Topo_IIA_B"/>
</dbReference>
<dbReference type="InterPro" id="IPR036890">
    <property type="entry name" value="HATPase_C_sf"/>
</dbReference>
<evidence type="ECO:0000256" key="2">
    <source>
        <dbReference type="ARBA" id="ARBA00001946"/>
    </source>
</evidence>
<dbReference type="Proteomes" id="UP001438707">
    <property type="component" value="Unassembled WGS sequence"/>
</dbReference>
<dbReference type="CDD" id="cd16928">
    <property type="entry name" value="HATPase_GyrB-like"/>
    <property type="match status" value="1"/>
</dbReference>
<comment type="cofactor">
    <cofactor evidence="2">
        <name>Mg(2+)</name>
        <dbReference type="ChEBI" id="CHEBI:18420"/>
    </cofactor>
</comment>
<dbReference type="InterPro" id="IPR018522">
    <property type="entry name" value="TopoIIA_CS"/>
</dbReference>
<evidence type="ECO:0000256" key="3">
    <source>
        <dbReference type="ARBA" id="ARBA00010708"/>
    </source>
</evidence>
<keyword evidence="4" id="KW-0479">Metal-binding</keyword>
<evidence type="ECO:0000256" key="6">
    <source>
        <dbReference type="ARBA" id="ARBA00022840"/>
    </source>
</evidence>
<gene>
    <name evidence="13" type="ORF">WJX74_005483</name>
</gene>
<dbReference type="Pfam" id="PF00986">
    <property type="entry name" value="DNA_gyraseB_C"/>
    <property type="match status" value="1"/>
</dbReference>
<dbReference type="InterPro" id="IPR013760">
    <property type="entry name" value="Topo_IIA-like_dom_sf"/>
</dbReference>
<dbReference type="GO" id="GO:0006265">
    <property type="term" value="P:DNA topological change"/>
    <property type="evidence" value="ECO:0007669"/>
    <property type="project" value="UniProtKB-UniRule"/>
</dbReference>
<dbReference type="AlphaFoldDB" id="A0AAW1RET3"/>
<dbReference type="SUPFAM" id="SSF56719">
    <property type="entry name" value="Type II DNA topoisomerase"/>
    <property type="match status" value="1"/>
</dbReference>
<evidence type="ECO:0000256" key="4">
    <source>
        <dbReference type="ARBA" id="ARBA00022723"/>
    </source>
</evidence>
<dbReference type="InterPro" id="IPR014721">
    <property type="entry name" value="Ribsml_uS5_D2-typ_fold_subgr"/>
</dbReference>
<evidence type="ECO:0000256" key="10">
    <source>
        <dbReference type="ARBA" id="ARBA00023235"/>
    </source>
</evidence>
<protein>
    <recommendedName>
        <fullName evidence="11">DNA topoisomerase 2</fullName>
        <ecNumber evidence="11">5.6.2.2</ecNumber>
    </recommendedName>
</protein>
<evidence type="ECO:0000256" key="8">
    <source>
        <dbReference type="ARBA" id="ARBA00023029"/>
    </source>
</evidence>
<evidence type="ECO:0000256" key="5">
    <source>
        <dbReference type="ARBA" id="ARBA00022741"/>
    </source>
</evidence>
<sequence length="719" mass="78256">MCVCWRPQRLAGLTAPHSTSQIAQLTALANSHVQVRLGPLQHAAGHVHRSLTTCFAAQGGTLEAAKPADTAAEIPGYDAQQIQVLQGLDPVRKRPGMYIGSTGTRGLHHLIFEVLDNCIDEVQGGHATNVEVEIDMETGWVTITDDGRGIPTDIHPATGKSALETVLTVLHAGGKFGGDSSGYTVSGGLHGVGISVVNALSSQLDVTVWRKGHEFRQSFKGGEATGPLQDQPLPKGSKQKGTCIRFLYDRTVFAKNAIYDPDTIRTRLRELAFLNSTATIKFRANEVHSNGHSAAADWQFFHFSRGLADYMDFLNRDKEPLHQPISISKTVDGVVVDVALQWCSDAYSDTLVGFANSVKTTDGGSHMDGLKSALTRSLNVMARKSKALKEGEPNLSGDNIREGLGGIIAVKIPEPEFEGQTKTRLGNPEVRRITEGVVSQGIQDALDADSASLDAILSKAIAAYKAAEAARKARELVRRKSVLTRSALPGKLADCSSTDAASSEIFIVEGDSAGGSAKQARDRRFQAILPLRGKILNVERVDDATLYKNSELSNLIIGLGLGVRGEPPKELRYGKIILLTDADVDGAHIRTLLLTFLYRYSRDVFNTGNVYVGVPPLYKLDIGRKSQYCYDEEELQREIKGRAPGSYQIQRFKGLGEMMPEQLWDTTLNPATRKLKRLTIEDAADTDHTITMLMGKKVAPRRELIEQHGSRFALADLDI</sequence>
<comment type="function">
    <text evidence="11">Control of topological states of DNA by transient breakage and subsequent rejoining of DNA strands. Topoisomerase II makes double-strand breaks.</text>
</comment>
<dbReference type="PANTHER" id="PTHR45866">
    <property type="entry name" value="DNA GYRASE/TOPOISOMERASE SUBUNIT B"/>
    <property type="match status" value="1"/>
</dbReference>
<evidence type="ECO:0000256" key="1">
    <source>
        <dbReference type="ARBA" id="ARBA00000185"/>
    </source>
</evidence>
<reference evidence="13 14" key="1">
    <citation type="journal article" date="2024" name="Nat. Commun.">
        <title>Phylogenomics reveals the evolutionary origins of lichenization in chlorophyte algae.</title>
        <authorList>
            <person name="Puginier C."/>
            <person name="Libourel C."/>
            <person name="Otte J."/>
            <person name="Skaloud P."/>
            <person name="Haon M."/>
            <person name="Grisel S."/>
            <person name="Petersen M."/>
            <person name="Berrin J.G."/>
            <person name="Delaux P.M."/>
            <person name="Dal Grande F."/>
            <person name="Keller J."/>
        </authorList>
    </citation>
    <scope>NUCLEOTIDE SEQUENCE [LARGE SCALE GENOMIC DNA]</scope>
    <source>
        <strain evidence="13 14">SAG 2145</strain>
    </source>
</reference>
<dbReference type="GO" id="GO:0005524">
    <property type="term" value="F:ATP binding"/>
    <property type="evidence" value="ECO:0007669"/>
    <property type="project" value="UniProtKB-UniRule"/>
</dbReference>
<evidence type="ECO:0000313" key="14">
    <source>
        <dbReference type="Proteomes" id="UP001438707"/>
    </source>
</evidence>
<comment type="similarity">
    <text evidence="11">Belongs to the type II topoisomerase family.</text>
</comment>
<evidence type="ECO:0000313" key="13">
    <source>
        <dbReference type="EMBL" id="KAK9832291.1"/>
    </source>
</evidence>
<dbReference type="Pfam" id="PF01751">
    <property type="entry name" value="Toprim"/>
    <property type="match status" value="1"/>
</dbReference>
<dbReference type="GO" id="GO:0046872">
    <property type="term" value="F:metal ion binding"/>
    <property type="evidence" value="ECO:0007669"/>
    <property type="project" value="UniProtKB-KW"/>
</dbReference>
<keyword evidence="14" id="KW-1185">Reference proteome</keyword>
<dbReference type="InterPro" id="IPR013506">
    <property type="entry name" value="Topo_IIA_bsu_dom2"/>
</dbReference>
<dbReference type="Gene3D" id="3.30.230.10">
    <property type="match status" value="1"/>
</dbReference>
<organism evidence="13 14">
    <name type="scientific">Apatococcus lobatus</name>
    <dbReference type="NCBI Taxonomy" id="904363"/>
    <lineage>
        <taxon>Eukaryota</taxon>
        <taxon>Viridiplantae</taxon>
        <taxon>Chlorophyta</taxon>
        <taxon>core chlorophytes</taxon>
        <taxon>Trebouxiophyceae</taxon>
        <taxon>Chlorellales</taxon>
        <taxon>Chlorellaceae</taxon>
        <taxon>Apatococcus</taxon>
    </lineage>
</organism>
<proteinExistence type="inferred from homology"/>
<comment type="subunit">
    <text evidence="11">Homodimer.</text>
</comment>
<dbReference type="PROSITE" id="PS00177">
    <property type="entry name" value="TOPOISOMERASE_II"/>
    <property type="match status" value="1"/>
</dbReference>
<dbReference type="SUPFAM" id="SSF55874">
    <property type="entry name" value="ATPase domain of HSP90 chaperone/DNA topoisomerase II/histidine kinase"/>
    <property type="match status" value="1"/>
</dbReference>
<dbReference type="InterPro" id="IPR013759">
    <property type="entry name" value="Topo_IIA_B_C"/>
</dbReference>
<dbReference type="InterPro" id="IPR003594">
    <property type="entry name" value="HATPase_dom"/>
</dbReference>
<dbReference type="InterPro" id="IPR002288">
    <property type="entry name" value="DNA_gyrase_B_C"/>
</dbReference>
<dbReference type="NCBIfam" id="NF004189">
    <property type="entry name" value="PRK05644.1"/>
    <property type="match status" value="1"/>
</dbReference>
<dbReference type="CDD" id="cd00822">
    <property type="entry name" value="TopoII_Trans_DNA_gyrase"/>
    <property type="match status" value="1"/>
</dbReference>
<evidence type="ECO:0000256" key="7">
    <source>
        <dbReference type="ARBA" id="ARBA00022842"/>
    </source>
</evidence>
<comment type="similarity">
    <text evidence="3">Belongs to the type II topoisomerase GyrB family.</text>
</comment>
<dbReference type="PRINTS" id="PR00418">
    <property type="entry name" value="TPI2FAMILY"/>
</dbReference>
<evidence type="ECO:0000259" key="12">
    <source>
        <dbReference type="PROSITE" id="PS50880"/>
    </source>
</evidence>
<dbReference type="InterPro" id="IPR001241">
    <property type="entry name" value="Topo_IIA"/>
</dbReference>